<feature type="coiled-coil region" evidence="4">
    <location>
        <begin position="908"/>
        <end position="978"/>
    </location>
</feature>
<dbReference type="InterPro" id="IPR022091">
    <property type="entry name" value="TMF_TATA-bd"/>
</dbReference>
<feature type="region of interest" description="Disordered" evidence="5">
    <location>
        <begin position="1134"/>
        <end position="1166"/>
    </location>
</feature>
<dbReference type="RefSeq" id="XP_022315875.1">
    <property type="nucleotide sequence ID" value="XM_022460167.1"/>
</dbReference>
<feature type="compositionally biased region" description="Basic and acidic residues" evidence="5">
    <location>
        <begin position="278"/>
        <end position="292"/>
    </location>
</feature>
<dbReference type="Proteomes" id="UP000694844">
    <property type="component" value="Chromosome 2"/>
</dbReference>
<dbReference type="RefSeq" id="XP_022315872.1">
    <property type="nucleotide sequence ID" value="XM_022460164.1"/>
</dbReference>
<dbReference type="PANTHER" id="PTHR46515">
    <property type="entry name" value="TATA ELEMENT MODULATORY FACTOR TMF1"/>
    <property type="match status" value="1"/>
</dbReference>
<name>A0A8B8CNA9_CRAVI</name>
<feature type="compositionally biased region" description="Polar residues" evidence="5">
    <location>
        <begin position="417"/>
        <end position="427"/>
    </location>
</feature>
<protein>
    <submittedName>
        <fullName evidence="8 9">TATA element modulatory factor-like isoform X1</fullName>
    </submittedName>
</protein>
<feature type="compositionally biased region" description="Low complexity" evidence="5">
    <location>
        <begin position="1143"/>
        <end position="1158"/>
    </location>
</feature>
<evidence type="ECO:0000256" key="2">
    <source>
        <dbReference type="ARBA" id="ARBA00023034"/>
    </source>
</evidence>
<evidence type="ECO:0000313" key="7">
    <source>
        <dbReference type="Proteomes" id="UP000694844"/>
    </source>
</evidence>
<sequence>MSWWDASGFSSFATQALKNAQKKIDKVLDIQEDGTEKVTPPVKDKGKKPEEPNTEKEAASSWSSWGSTVFDKGNNEGEEGDSRSAWSMPWGMDTSFTRQTKPNQEKSSRPIKETDTKTIDPKPAELVTKSKKGALKLKPSSQSEKTDKEQEGNVIAESKAGEQSERSSVVQGEVNESTVDSENELTERKQSEISEVDQEGEKVLDLVKSKEESIGSIDSKHSSFATLESESYVIESASSGVSESGEKLTESELGELINQEKHSESPAEIVYSESIEILDTKRTEDLETHSVEGNDSAHSTQDQTQAHSVERDDQDTQDNVQQAIDNVSVQSIQAEDKTEIQTESQKEGESVEYVENECGLEENPSTDSCEKEFKDDNSSGDTEDVVENESRSQDEDIPSSGLDIDPDKLPGLPPSPSTASSLGGTDSDTNKLDSSLDAYTSDDTVVEKGNTKMSKSDESIPEDDNTENIPESSENQDDEISKRLEEVSPSSSYVKCMIEDAMDDSAKLEDNGSDTPSKSECSRSTGGHDSGDEISTTTSSDIEIISTPTSNGDGSRMVDLSPLKISLQKASRRGGSPTHRRSDSQSSSSTNSREGQFEQLSPGRDYQDDEDHRGSHSMQEGGRHDLFSLSEHFENDQQQKLIKLQTVPESLEATNSDVKYQQKIAELTEILQARESKLVQMSKDNNDLMETTNILRNQIHQLEELRETETEDVHSVASEFTKRLSESEKKINQVIREKESLKKQFQDTEEELAKKTKENSQQIQEKDQQISELMQEGEKLSKQQLQSNNIIKKLRAKEKENDSLITSQKKKLEEQRTELEHLRKVCEVKDDLEKKQTDAISQLNTAVQKQEREKSKLKSDLEDAQERVRGLQTALDNSYKEIAELHRSNAAQDSKAAETALSLEMQVREELKAQLEQERKSNHQEKEALINQIEDLRLTVSRMEKEHNRREDMLRQEISDLQRHLQEDEARNQELTQNVTSATRPLLRQIENLQSTYAAQAVSWEKLEKNLSDRLIENQTQLATITEKERSANEKVMDLSTQVATLESQNSRLRQDKAQLTAQLEMLKTKIQVLEDSKHSETVQIEAAKQQMSQEMSDLRKEKVFLETQLDMEKNKVEQEKKKLVLAHDQISQLEKDLQRPQSRGSVSPLSVSRSESVAGEQGSMSVSFSQDDLEKSFGMSPTPIRSTLYETVRQGGGATNLIDNLQSQLKQRDGEIVQLRSDIQQLERTRESMARELVNLTNQNEEILEKIEELPLLKKQYEELNQRYDALLQMYGEKVEEADELRLDLQDVKEMYKLQIDHLLAK</sequence>
<feature type="compositionally biased region" description="Basic and acidic residues" evidence="5">
    <location>
        <begin position="103"/>
        <end position="123"/>
    </location>
</feature>
<dbReference type="GeneID" id="111119727"/>
<dbReference type="KEGG" id="cvn:111119727"/>
<feature type="compositionally biased region" description="Polar residues" evidence="5">
    <location>
        <begin position="166"/>
        <end position="178"/>
    </location>
</feature>
<dbReference type="PANTHER" id="PTHR46515:SF1">
    <property type="entry name" value="TATA ELEMENT MODULATORY FACTOR"/>
    <property type="match status" value="1"/>
</dbReference>
<keyword evidence="2" id="KW-0333">Golgi apparatus</keyword>
<feature type="compositionally biased region" description="Low complexity" evidence="5">
    <location>
        <begin position="584"/>
        <end position="593"/>
    </location>
</feature>
<dbReference type="RefSeq" id="XP_022315874.1">
    <property type="nucleotide sequence ID" value="XM_022460166.1"/>
</dbReference>
<dbReference type="RefSeq" id="XP_022315873.1">
    <property type="nucleotide sequence ID" value="XM_022460165.1"/>
</dbReference>
<dbReference type="GO" id="GO:0005794">
    <property type="term" value="C:Golgi apparatus"/>
    <property type="evidence" value="ECO:0007669"/>
    <property type="project" value="UniProtKB-SubCell"/>
</dbReference>
<feature type="compositionally biased region" description="Polar residues" evidence="5">
    <location>
        <begin position="317"/>
        <end position="333"/>
    </location>
</feature>
<proteinExistence type="predicted"/>
<evidence type="ECO:0000256" key="3">
    <source>
        <dbReference type="ARBA" id="ARBA00023054"/>
    </source>
</evidence>
<feature type="region of interest" description="Disordered" evidence="5">
    <location>
        <begin position="236"/>
        <end position="625"/>
    </location>
</feature>
<dbReference type="Pfam" id="PF12325">
    <property type="entry name" value="TMF_TATA_bd"/>
    <property type="match status" value="1"/>
</dbReference>
<feature type="compositionally biased region" description="Low complexity" evidence="5">
    <location>
        <begin position="533"/>
        <end position="547"/>
    </location>
</feature>
<evidence type="ECO:0000313" key="11">
    <source>
        <dbReference type="RefSeq" id="XP_022315875.1"/>
    </source>
</evidence>
<evidence type="ECO:0000256" key="5">
    <source>
        <dbReference type="SAM" id="MobiDB-lite"/>
    </source>
</evidence>
<feature type="compositionally biased region" description="Basic and acidic residues" evidence="5">
    <location>
        <begin position="368"/>
        <end position="377"/>
    </location>
</feature>
<keyword evidence="7" id="KW-1185">Reference proteome</keyword>
<evidence type="ECO:0000313" key="12">
    <source>
        <dbReference type="RefSeq" id="XP_022315876.1"/>
    </source>
</evidence>
<feature type="compositionally biased region" description="Basic and acidic residues" evidence="5">
    <location>
        <begin position="42"/>
        <end position="58"/>
    </location>
</feature>
<evidence type="ECO:0000313" key="10">
    <source>
        <dbReference type="RefSeq" id="XP_022315874.1"/>
    </source>
</evidence>
<keyword evidence="3 4" id="KW-0175">Coiled coil</keyword>
<feature type="compositionally biased region" description="Acidic residues" evidence="5">
    <location>
        <begin position="350"/>
        <end position="360"/>
    </location>
</feature>
<evidence type="ECO:0000256" key="4">
    <source>
        <dbReference type="SAM" id="Coils"/>
    </source>
</evidence>
<feature type="domain" description="TATA element modulatory factor 1 TATA binding" evidence="6">
    <location>
        <begin position="1196"/>
        <end position="1304"/>
    </location>
</feature>
<dbReference type="InterPro" id="IPR022092">
    <property type="entry name" value="TMF_DNA-bd"/>
</dbReference>
<evidence type="ECO:0000259" key="6">
    <source>
        <dbReference type="Pfam" id="PF12325"/>
    </source>
</evidence>
<feature type="coiled-coil region" evidence="4">
    <location>
        <begin position="685"/>
        <end position="881"/>
    </location>
</feature>
<feature type="coiled-coil region" evidence="4">
    <location>
        <begin position="1203"/>
        <end position="1282"/>
    </location>
</feature>
<feature type="compositionally biased region" description="Basic and acidic residues" evidence="5">
    <location>
        <begin position="445"/>
        <end position="458"/>
    </location>
</feature>
<dbReference type="OrthoDB" id="74178at2759"/>
<organism evidence="7 12">
    <name type="scientific">Crassostrea virginica</name>
    <name type="common">Eastern oyster</name>
    <dbReference type="NCBI Taxonomy" id="6565"/>
    <lineage>
        <taxon>Eukaryota</taxon>
        <taxon>Metazoa</taxon>
        <taxon>Spiralia</taxon>
        <taxon>Lophotrochozoa</taxon>
        <taxon>Mollusca</taxon>
        <taxon>Bivalvia</taxon>
        <taxon>Autobranchia</taxon>
        <taxon>Pteriomorphia</taxon>
        <taxon>Ostreida</taxon>
        <taxon>Ostreoidea</taxon>
        <taxon>Ostreidae</taxon>
        <taxon>Crassostrea</taxon>
    </lineage>
</organism>
<feature type="region of interest" description="Disordered" evidence="5">
    <location>
        <begin position="27"/>
        <end position="204"/>
    </location>
</feature>
<comment type="subcellular location">
    <subcellularLocation>
        <location evidence="1">Golgi apparatus</location>
    </subcellularLocation>
</comment>
<reference evidence="8 9" key="1">
    <citation type="submission" date="2025-04" db="UniProtKB">
        <authorList>
            <consortium name="RefSeq"/>
        </authorList>
    </citation>
    <scope>IDENTIFICATION</scope>
    <source>
        <tissue evidence="8 9">Whole sample</tissue>
    </source>
</reference>
<evidence type="ECO:0000256" key="1">
    <source>
        <dbReference type="ARBA" id="ARBA00004555"/>
    </source>
</evidence>
<feature type="compositionally biased region" description="Polar residues" evidence="5">
    <location>
        <begin position="513"/>
        <end position="527"/>
    </location>
</feature>
<dbReference type="InterPro" id="IPR052602">
    <property type="entry name" value="Growth_transcription_reg"/>
</dbReference>
<dbReference type="RefSeq" id="XP_022315876.1">
    <property type="nucleotide sequence ID" value="XM_022460168.1"/>
</dbReference>
<feature type="compositionally biased region" description="Polar residues" evidence="5">
    <location>
        <begin position="293"/>
        <end position="307"/>
    </location>
</feature>
<feature type="compositionally biased region" description="Basic and acidic residues" evidence="5">
    <location>
        <begin position="334"/>
        <end position="349"/>
    </location>
</feature>
<gene>
    <name evidence="8 9 10 11 12" type="primary">LOC111119727</name>
</gene>
<dbReference type="GO" id="GO:0005783">
    <property type="term" value="C:endoplasmic reticulum"/>
    <property type="evidence" value="ECO:0007669"/>
    <property type="project" value="TreeGrafter"/>
</dbReference>
<accession>A0A8B8CNA9</accession>
<evidence type="ECO:0000313" key="8">
    <source>
        <dbReference type="RefSeq" id="XP_022315872.1"/>
    </source>
</evidence>
<evidence type="ECO:0000313" key="9">
    <source>
        <dbReference type="RefSeq" id="XP_022315873.1"/>
    </source>
</evidence>
<dbReference type="Pfam" id="PF12329">
    <property type="entry name" value="TMF_DNA_bd"/>
    <property type="match status" value="1"/>
</dbReference>